<dbReference type="HAMAP" id="MF_00154">
    <property type="entry name" value="CyoE_CtaB"/>
    <property type="match status" value="1"/>
</dbReference>
<proteinExistence type="inferred from homology"/>
<protein>
    <submittedName>
        <fullName evidence="1">Heme o synthase</fullName>
        <ecNumber evidence="1">2.5.1.141</ecNumber>
    </submittedName>
</protein>
<comment type="caution">
    <text evidence="1">The sequence shown here is derived from an EMBL/GenBank/DDBJ whole genome shotgun (WGS) entry which is preliminary data.</text>
</comment>
<keyword evidence="1" id="KW-0808">Transferase</keyword>
<dbReference type="Proteomes" id="UP001548189">
    <property type="component" value="Unassembled WGS sequence"/>
</dbReference>
<dbReference type="InterPro" id="IPR000537">
    <property type="entry name" value="UbiA_prenyltransferase"/>
</dbReference>
<dbReference type="PROSITE" id="PS00943">
    <property type="entry name" value="UBIA"/>
    <property type="match status" value="1"/>
</dbReference>
<dbReference type="NCBIfam" id="TIGR01473">
    <property type="entry name" value="cyoE_ctaB"/>
    <property type="match status" value="1"/>
</dbReference>
<keyword evidence="2" id="KW-1185">Reference proteome</keyword>
<accession>A0ABV2BXP1</accession>
<dbReference type="Pfam" id="PF01040">
    <property type="entry name" value="UbiA"/>
    <property type="match status" value="1"/>
</dbReference>
<sequence length="296" mass="32948">MANSQTTWKDYFELTKPRVVALILVTAVVGMYMTPSESVPFHIVVIATIGIALASGGAAVVNHVVDQRIDAIMARTFKRPVATGKIDTKRAVIFAFTLSISSMLLLYNFINPLTAVLTFFGLVGYAFIYTMYLKRATPQNIVIGGLSGAIPPLLGWTAIDGYGGEIHPHALLLVLIIFVWTPPHFWALAIFRRDEYAKADIPMLPVTHGIEFTKLNIVFYTVLLLFAGALPYLVGMSHLIYLIGSTILGIVFLYYAIKLMKTTDRKVAMDTFKYSIHYLMILFVVLLVDKYYPILA</sequence>
<evidence type="ECO:0000313" key="2">
    <source>
        <dbReference type="Proteomes" id="UP001548189"/>
    </source>
</evidence>
<dbReference type="EC" id="2.5.1.141" evidence="1"/>
<dbReference type="GO" id="GO:0008495">
    <property type="term" value="F:protoheme IX farnesyltransferase activity"/>
    <property type="evidence" value="ECO:0007669"/>
    <property type="project" value="UniProtKB-EC"/>
</dbReference>
<evidence type="ECO:0000313" key="1">
    <source>
        <dbReference type="EMBL" id="MET1256713.1"/>
    </source>
</evidence>
<reference evidence="1 2" key="1">
    <citation type="submission" date="2024-06" db="EMBL/GenBank/DDBJ databases">
        <authorList>
            <person name="Li F."/>
        </authorList>
    </citation>
    <scope>NUCLEOTIDE SEQUENCE [LARGE SCALE GENOMIC DNA]</scope>
    <source>
        <strain evidence="1 2">GXAS 311</strain>
    </source>
</reference>
<dbReference type="EMBL" id="JBEVCJ010000025">
    <property type="protein sequence ID" value="MET1256713.1"/>
    <property type="molecule type" value="Genomic_DNA"/>
</dbReference>
<dbReference type="Gene3D" id="1.10.357.140">
    <property type="entry name" value="UbiA prenyltransferase"/>
    <property type="match status" value="1"/>
</dbReference>
<organism evidence="1 2">
    <name type="scientific">Aliikangiella maris</name>
    <dbReference type="NCBI Taxonomy" id="3162458"/>
    <lineage>
        <taxon>Bacteria</taxon>
        <taxon>Pseudomonadati</taxon>
        <taxon>Pseudomonadota</taxon>
        <taxon>Gammaproteobacteria</taxon>
        <taxon>Oceanospirillales</taxon>
        <taxon>Pleioneaceae</taxon>
        <taxon>Aliikangiella</taxon>
    </lineage>
</organism>
<name>A0ABV2BXP1_9GAMM</name>
<dbReference type="NCBIfam" id="NF003349">
    <property type="entry name" value="PRK04375.1-2"/>
    <property type="match status" value="1"/>
</dbReference>
<gene>
    <name evidence="1" type="primary">cyoE</name>
    <name evidence="1" type="ORF">ABVT43_16345</name>
</gene>
<dbReference type="CDD" id="cd13957">
    <property type="entry name" value="PT_UbiA_Cox10"/>
    <property type="match status" value="1"/>
</dbReference>
<dbReference type="PANTHER" id="PTHR43448">
    <property type="entry name" value="PROTOHEME IX FARNESYLTRANSFERASE, MITOCHONDRIAL"/>
    <property type="match status" value="1"/>
</dbReference>
<dbReference type="InterPro" id="IPR006369">
    <property type="entry name" value="Protohaem_IX_farnesylTrfase"/>
</dbReference>
<dbReference type="PANTHER" id="PTHR43448:SF7">
    <property type="entry name" value="4-HYDROXYBENZOATE SOLANESYLTRANSFERASE"/>
    <property type="match status" value="1"/>
</dbReference>
<dbReference type="InterPro" id="IPR044878">
    <property type="entry name" value="UbiA_sf"/>
</dbReference>
<dbReference type="InterPro" id="IPR030470">
    <property type="entry name" value="UbiA_prenylTrfase_CS"/>
</dbReference>